<dbReference type="EMBL" id="HE663493">
    <property type="protein sequence ID" value="CCG06748.1"/>
    <property type="molecule type" value="Genomic_DNA"/>
</dbReference>
<reference evidence="17 18" key="1">
    <citation type="submission" date="2012-02" db="EMBL/GenBank/DDBJ databases">
        <title>Shotgun genome sequence of Phaeospirillum photometricum DSM 122.</title>
        <authorList>
            <person name="Duquesne K."/>
            <person name="Sturgis J."/>
        </authorList>
    </citation>
    <scope>NUCLEOTIDE SEQUENCE [LARGE SCALE GENOMIC DNA]</scope>
    <source>
        <strain evidence="18">DSM122</strain>
    </source>
</reference>
<feature type="domain" description="PDZ" evidence="16">
    <location>
        <begin position="481"/>
        <end position="573"/>
    </location>
</feature>
<feature type="active site" description="Charge relay system" evidence="14">
    <location>
        <position position="316"/>
    </location>
</feature>
<dbReference type="HOGENOM" id="CLU_020120_1_0_5"/>
<evidence type="ECO:0000256" key="15">
    <source>
        <dbReference type="PIRSR" id="PIRSR611782-2"/>
    </source>
</evidence>
<keyword evidence="6" id="KW-0645">Protease</keyword>
<dbReference type="SMART" id="SM00228">
    <property type="entry name" value="PDZ"/>
    <property type="match status" value="2"/>
</dbReference>
<dbReference type="NCBIfam" id="TIGR02037">
    <property type="entry name" value="degP_htrA_DO"/>
    <property type="match status" value="1"/>
</dbReference>
<dbReference type="GO" id="GO:0042597">
    <property type="term" value="C:periplasmic space"/>
    <property type="evidence" value="ECO:0007669"/>
    <property type="project" value="UniProtKB-SubCell"/>
</dbReference>
<evidence type="ECO:0000256" key="11">
    <source>
        <dbReference type="ARBA" id="ARBA00022825"/>
    </source>
</evidence>
<keyword evidence="18" id="KW-1185">Reference proteome</keyword>
<evidence type="ECO:0000256" key="9">
    <source>
        <dbReference type="ARBA" id="ARBA00022764"/>
    </source>
</evidence>
<feature type="binding site" evidence="15">
    <location>
        <begin position="314"/>
        <end position="316"/>
    </location>
    <ligand>
        <name>substrate</name>
    </ligand>
</feature>
<dbReference type="SUPFAM" id="SSF50156">
    <property type="entry name" value="PDZ domain-like"/>
    <property type="match status" value="2"/>
</dbReference>
<name>H6SII2_PARPM</name>
<dbReference type="KEGG" id="rpm:RSPPHO_00122"/>
<dbReference type="PATRIC" id="fig|1150469.3.peg.166"/>
<evidence type="ECO:0000256" key="7">
    <source>
        <dbReference type="ARBA" id="ARBA00022729"/>
    </source>
</evidence>
<evidence type="ECO:0000256" key="12">
    <source>
        <dbReference type="ARBA" id="ARBA00023016"/>
    </source>
</evidence>
<sequence length="587" mass="61466">MRYAPGKGGVWGGKPPQPVLFPSPARSPVLPIALGARRLGPVLTGLPIFATIIHKSSSLGWTPWGRRCSQQRGTGEEGDRPVRVFLFNPAWASGLGRLRVVLAAALMGVALLGTPGGATARDVPESFADLAEALQPAVVNISTTQTINNRGPEMPQFPPGSPFEDFFKDFFDRHGAPGGPAQPNGKAKPRRATSLGSGFIIDPEGYIVTNNHVIKDADEITVILQDNTALTAKVVGFDEKTDVALLKVETKQPLTAVAWGDADAARVGDWVMAIGNPFGLGGSVTAGIISAKTRDINAGPYDSFIQTDAAINKGNSGGPLFNIKGEVICINTAIFSPSGGSVGIGFAVPSSLAKQVVADLKQYGRTRRGWIGVRIQSVSDEIAEGLKLDKARGALVAAVTPGGPAEKAGLKVGDVIVRFDGHDVPDMRALPRLVAETDIGKRADVTLWRDGKEKAVKMEIAELEKAEADGLLADNAPQRADDSGGVAVEALGLSVAPLDDRARSEFGYEADATGVVITAVTDDSDAMKKGLEPGALIVKVNQTEVAGPDDVVRAVAAARKEGRKTALLLVDLRGTRTFVPVRLGGGK</sequence>
<dbReference type="Pfam" id="PF13365">
    <property type="entry name" value="Trypsin_2"/>
    <property type="match status" value="1"/>
</dbReference>
<dbReference type="InterPro" id="IPR036034">
    <property type="entry name" value="PDZ_sf"/>
</dbReference>
<comment type="catalytic activity">
    <reaction evidence="1">
        <text>Acts on substrates that are at least partially unfolded. The cleavage site P1 residue is normally between a pair of hydrophobic residues, such as Val-|-Val.</text>
        <dbReference type="EC" id="3.4.21.107"/>
    </reaction>
</comment>
<dbReference type="Gene3D" id="2.30.42.10">
    <property type="match status" value="2"/>
</dbReference>
<gene>
    <name evidence="17" type="ORF">RSPPHO_00122</name>
</gene>
<keyword evidence="9" id="KW-0574">Periplasm</keyword>
<dbReference type="PRINTS" id="PR00834">
    <property type="entry name" value="PROTEASES2C"/>
</dbReference>
<feature type="active site" description="Charge relay system" evidence="14">
    <location>
        <position position="212"/>
    </location>
</feature>
<dbReference type="Gene3D" id="2.40.10.120">
    <property type="match status" value="1"/>
</dbReference>
<dbReference type="SUPFAM" id="SSF50494">
    <property type="entry name" value="Trypsin-like serine proteases"/>
    <property type="match status" value="1"/>
</dbReference>
<evidence type="ECO:0000256" key="5">
    <source>
        <dbReference type="ARBA" id="ARBA00013958"/>
    </source>
</evidence>
<evidence type="ECO:0000256" key="6">
    <source>
        <dbReference type="ARBA" id="ARBA00022670"/>
    </source>
</evidence>
<dbReference type="Proteomes" id="UP000033220">
    <property type="component" value="Chromosome DSM 122"/>
</dbReference>
<evidence type="ECO:0000256" key="3">
    <source>
        <dbReference type="ARBA" id="ARBA00010541"/>
    </source>
</evidence>
<comment type="subcellular location">
    <subcellularLocation>
        <location evidence="2">Periplasm</location>
    </subcellularLocation>
</comment>
<dbReference type="PANTHER" id="PTHR22939:SF130">
    <property type="entry name" value="PERIPLASMIC SERINE ENDOPROTEASE DEGP-LIKE-RELATED"/>
    <property type="match status" value="1"/>
</dbReference>
<proteinExistence type="inferred from homology"/>
<feature type="domain" description="PDZ" evidence="16">
    <location>
        <begin position="360"/>
        <end position="427"/>
    </location>
</feature>
<dbReference type="PANTHER" id="PTHR22939">
    <property type="entry name" value="SERINE PROTEASE FAMILY S1C HTRA-RELATED"/>
    <property type="match status" value="1"/>
</dbReference>
<evidence type="ECO:0000313" key="17">
    <source>
        <dbReference type="EMBL" id="CCG06748.1"/>
    </source>
</evidence>
<organism evidence="17 18">
    <name type="scientific">Pararhodospirillum photometricum DSM 122</name>
    <dbReference type="NCBI Taxonomy" id="1150469"/>
    <lineage>
        <taxon>Bacteria</taxon>
        <taxon>Pseudomonadati</taxon>
        <taxon>Pseudomonadota</taxon>
        <taxon>Alphaproteobacteria</taxon>
        <taxon>Rhodospirillales</taxon>
        <taxon>Rhodospirillaceae</taxon>
        <taxon>Pararhodospirillum</taxon>
    </lineage>
</organism>
<feature type="active site" description="Charge relay system" evidence="14">
    <location>
        <position position="242"/>
    </location>
</feature>
<evidence type="ECO:0000256" key="8">
    <source>
        <dbReference type="ARBA" id="ARBA00022737"/>
    </source>
</evidence>
<dbReference type="InterPro" id="IPR001478">
    <property type="entry name" value="PDZ"/>
</dbReference>
<keyword evidence="8" id="KW-0677">Repeat</keyword>
<dbReference type="FunFam" id="2.40.10.120:FF:000007">
    <property type="entry name" value="Periplasmic serine endoprotease DegP-like"/>
    <property type="match status" value="1"/>
</dbReference>
<evidence type="ECO:0000256" key="10">
    <source>
        <dbReference type="ARBA" id="ARBA00022801"/>
    </source>
</evidence>
<keyword evidence="10" id="KW-0378">Hydrolase</keyword>
<evidence type="ECO:0000256" key="2">
    <source>
        <dbReference type="ARBA" id="ARBA00004418"/>
    </source>
</evidence>
<dbReference type="Pfam" id="PF13180">
    <property type="entry name" value="PDZ_2"/>
    <property type="match status" value="1"/>
</dbReference>
<dbReference type="GO" id="GO:0006508">
    <property type="term" value="P:proteolysis"/>
    <property type="evidence" value="ECO:0007669"/>
    <property type="project" value="UniProtKB-KW"/>
</dbReference>
<accession>H6SII2</accession>
<dbReference type="AlphaFoldDB" id="H6SII2"/>
<dbReference type="CDD" id="cd10839">
    <property type="entry name" value="cpPDZ1_DegP-like"/>
    <property type="match status" value="1"/>
</dbReference>
<dbReference type="PROSITE" id="PS50106">
    <property type="entry name" value="PDZ"/>
    <property type="match status" value="2"/>
</dbReference>
<keyword evidence="11" id="KW-0720">Serine protease</keyword>
<dbReference type="InterPro" id="IPR009003">
    <property type="entry name" value="Peptidase_S1_PA"/>
</dbReference>
<feature type="binding site" evidence="15">
    <location>
        <position position="242"/>
    </location>
    <ligand>
        <name>substrate</name>
    </ligand>
</feature>
<dbReference type="InterPro" id="IPR011782">
    <property type="entry name" value="Pept_S1C_Do"/>
</dbReference>
<evidence type="ECO:0000256" key="4">
    <source>
        <dbReference type="ARBA" id="ARBA00013035"/>
    </source>
</evidence>
<comment type="similarity">
    <text evidence="3">Belongs to the peptidase S1C family.</text>
</comment>
<evidence type="ECO:0000259" key="16">
    <source>
        <dbReference type="PROSITE" id="PS50106"/>
    </source>
</evidence>
<dbReference type="InterPro" id="IPR001940">
    <property type="entry name" value="Peptidase_S1C"/>
</dbReference>
<protein>
    <recommendedName>
        <fullName evidence="5">Probable periplasmic serine endoprotease DegP-like</fullName>
        <ecNumber evidence="4">3.4.21.107</ecNumber>
    </recommendedName>
    <alternativeName>
        <fullName evidence="13">Protease Do</fullName>
    </alternativeName>
</protein>
<evidence type="ECO:0000256" key="1">
    <source>
        <dbReference type="ARBA" id="ARBA00001772"/>
    </source>
</evidence>
<dbReference type="eggNOG" id="COG0265">
    <property type="taxonomic scope" value="Bacteria"/>
</dbReference>
<evidence type="ECO:0000256" key="13">
    <source>
        <dbReference type="ARBA" id="ARBA00032850"/>
    </source>
</evidence>
<keyword evidence="7" id="KW-0732">Signal</keyword>
<evidence type="ECO:0000256" key="14">
    <source>
        <dbReference type="PIRSR" id="PIRSR611782-1"/>
    </source>
</evidence>
<feature type="binding site" evidence="15">
    <location>
        <position position="212"/>
    </location>
    <ligand>
        <name>substrate</name>
    </ligand>
</feature>
<keyword evidence="12" id="KW-0346">Stress response</keyword>
<dbReference type="STRING" id="1150469.RSPPHO_00122"/>
<evidence type="ECO:0000313" key="18">
    <source>
        <dbReference type="Proteomes" id="UP000033220"/>
    </source>
</evidence>
<dbReference type="EC" id="3.4.21.107" evidence="4"/>
<dbReference type="GO" id="GO:0004252">
    <property type="term" value="F:serine-type endopeptidase activity"/>
    <property type="evidence" value="ECO:0007669"/>
    <property type="project" value="InterPro"/>
</dbReference>